<gene>
    <name evidence="9" type="ORF">NQ317_006300</name>
</gene>
<evidence type="ECO:0000256" key="2">
    <source>
        <dbReference type="ARBA" id="ARBA00009062"/>
    </source>
</evidence>
<reference evidence="9" key="1">
    <citation type="journal article" date="2023" name="Insect Mol. Biol.">
        <title>Genome sequencing provides insights into the evolution of gene families encoding plant cell wall-degrading enzymes in longhorned beetles.</title>
        <authorList>
            <person name="Shin N.R."/>
            <person name="Okamura Y."/>
            <person name="Kirsch R."/>
            <person name="Pauchet Y."/>
        </authorList>
    </citation>
    <scope>NUCLEOTIDE SEQUENCE</scope>
    <source>
        <strain evidence="9">MMC_N1</strain>
    </source>
</reference>
<sequence>MMELLSENNTNVKTQVCPPPTYLKEFFCDENEIILGYDKRDSCISYEDEISEIRRVKSENNDSDSTLELTGDPLKVDLDGDETFEYIKSERPNQWTSQESRHFPLSLKKGKRIYKSTRPKAIYMVCDGSDPMCTVLIGAQQGDHTLLTCAINIIGCYPKDHEVISLESMEASHIKYTFAKNPKLYGSFLQSLKDLYHCEHYGSICIEVSSTNCSLQVPQTSPNMKMILKIIAGHNLSCVYFLWEELCCENLSALRDSLHYFFEELIESETNIINDYQAIIKNFCSASDQTINEKWSKFQNQELMSQGGVRKTRVTVNLRSGVLDLDNNISKLAYLGKLHLICRKKLSKIFCERVYKNYIDKDTAPNDFSELRTSPLCEFSINLNSADTNIVQKETPLILAMQMTSQFENLQVTTIYHLSEHPIFPTSIYNNYDVQKLAGDNKMIYYVSKMVKYKEFI</sequence>
<accession>A0ABQ9JJJ9</accession>
<evidence type="ECO:0000256" key="5">
    <source>
        <dbReference type="ARBA" id="ARBA00022776"/>
    </source>
</evidence>
<keyword evidence="10" id="KW-1185">Reference proteome</keyword>
<comment type="subcellular location">
    <subcellularLocation>
        <location evidence="1">Chromosome</location>
        <location evidence="1">Centromere</location>
        <location evidence="1">Kinetochore</location>
    </subcellularLocation>
</comment>
<keyword evidence="7" id="KW-0131">Cell cycle</keyword>
<comment type="caution">
    <text evidence="9">The sequence shown here is derived from an EMBL/GenBank/DDBJ whole genome shotgun (WGS) entry which is preliminary data.</text>
</comment>
<dbReference type="PANTHER" id="PTHR15995">
    <property type="entry name" value="PROTEIN ZWILCH HOMOLOG"/>
    <property type="match status" value="1"/>
</dbReference>
<evidence type="ECO:0000256" key="6">
    <source>
        <dbReference type="ARBA" id="ARBA00022838"/>
    </source>
</evidence>
<keyword evidence="4" id="KW-0132">Cell division</keyword>
<keyword evidence="8" id="KW-0137">Centromere</keyword>
<dbReference type="PANTHER" id="PTHR15995:SF1">
    <property type="entry name" value="PROTEIN ZWILCH HOMOLOG"/>
    <property type="match status" value="1"/>
</dbReference>
<keyword evidence="5" id="KW-0498">Mitosis</keyword>
<protein>
    <submittedName>
        <fullName evidence="9">Uncharacterized protein</fullName>
    </submittedName>
</protein>
<evidence type="ECO:0000256" key="4">
    <source>
        <dbReference type="ARBA" id="ARBA00022618"/>
    </source>
</evidence>
<keyword evidence="6" id="KW-0995">Kinetochore</keyword>
<evidence type="ECO:0000313" key="10">
    <source>
        <dbReference type="Proteomes" id="UP001162164"/>
    </source>
</evidence>
<evidence type="ECO:0000256" key="1">
    <source>
        <dbReference type="ARBA" id="ARBA00004629"/>
    </source>
</evidence>
<organism evidence="9 10">
    <name type="scientific">Molorchus minor</name>
    <dbReference type="NCBI Taxonomy" id="1323400"/>
    <lineage>
        <taxon>Eukaryota</taxon>
        <taxon>Metazoa</taxon>
        <taxon>Ecdysozoa</taxon>
        <taxon>Arthropoda</taxon>
        <taxon>Hexapoda</taxon>
        <taxon>Insecta</taxon>
        <taxon>Pterygota</taxon>
        <taxon>Neoptera</taxon>
        <taxon>Endopterygota</taxon>
        <taxon>Coleoptera</taxon>
        <taxon>Polyphaga</taxon>
        <taxon>Cucujiformia</taxon>
        <taxon>Chrysomeloidea</taxon>
        <taxon>Cerambycidae</taxon>
        <taxon>Lamiinae</taxon>
        <taxon>Monochamini</taxon>
        <taxon>Molorchus</taxon>
    </lineage>
</organism>
<dbReference type="Proteomes" id="UP001162164">
    <property type="component" value="Unassembled WGS sequence"/>
</dbReference>
<name>A0ABQ9JJJ9_9CUCU</name>
<evidence type="ECO:0000256" key="3">
    <source>
        <dbReference type="ARBA" id="ARBA00022454"/>
    </source>
</evidence>
<dbReference type="EMBL" id="JAPWTJ010000443">
    <property type="protein sequence ID" value="KAJ8978393.1"/>
    <property type="molecule type" value="Genomic_DNA"/>
</dbReference>
<evidence type="ECO:0000256" key="7">
    <source>
        <dbReference type="ARBA" id="ARBA00023306"/>
    </source>
</evidence>
<dbReference type="InterPro" id="IPR018630">
    <property type="entry name" value="Zwilch"/>
</dbReference>
<evidence type="ECO:0000256" key="8">
    <source>
        <dbReference type="ARBA" id="ARBA00023328"/>
    </source>
</evidence>
<proteinExistence type="inferred from homology"/>
<comment type="similarity">
    <text evidence="2">Belongs to the ZWILCH family.</text>
</comment>
<keyword evidence="3" id="KW-0158">Chromosome</keyword>
<evidence type="ECO:0000313" key="9">
    <source>
        <dbReference type="EMBL" id="KAJ8978393.1"/>
    </source>
</evidence>